<dbReference type="Proteomes" id="UP001515480">
    <property type="component" value="Unassembled WGS sequence"/>
</dbReference>
<feature type="region of interest" description="Disordered" evidence="2">
    <location>
        <begin position="1"/>
        <end position="22"/>
    </location>
</feature>
<feature type="compositionally biased region" description="Pro residues" evidence="2">
    <location>
        <begin position="1"/>
        <end position="16"/>
    </location>
</feature>
<name>A0AB34JCP2_PRYPA</name>
<feature type="compositionally biased region" description="Low complexity" evidence="2">
    <location>
        <begin position="1177"/>
        <end position="1196"/>
    </location>
</feature>
<protein>
    <submittedName>
        <fullName evidence="5">Uncharacterized protein</fullName>
    </submittedName>
</protein>
<feature type="domain" description="Strawberry notch helicase C" evidence="3">
    <location>
        <begin position="527"/>
        <end position="840"/>
    </location>
</feature>
<dbReference type="PANTHER" id="PTHR12706:SF30">
    <property type="entry name" value="PROTEIN STRAWBERRY NOTCH-RELATED"/>
    <property type="match status" value="1"/>
</dbReference>
<reference evidence="5 6" key="1">
    <citation type="journal article" date="2024" name="Science">
        <title>Giant polyketide synthase enzymes in the biosynthesis of giant marine polyether toxins.</title>
        <authorList>
            <person name="Fallon T.R."/>
            <person name="Shende V.V."/>
            <person name="Wierzbicki I.H."/>
            <person name="Pendleton A.L."/>
            <person name="Watervoot N.F."/>
            <person name="Auber R.P."/>
            <person name="Gonzalez D.J."/>
            <person name="Wisecaver J.H."/>
            <person name="Moore B.S."/>
        </authorList>
    </citation>
    <scope>NUCLEOTIDE SEQUENCE [LARGE SCALE GENOMIC DNA]</scope>
    <source>
        <strain evidence="5 6">12B1</strain>
    </source>
</reference>
<comment type="caution">
    <text evidence="5">The sequence shown here is derived from an EMBL/GenBank/DDBJ whole genome shotgun (WGS) entry which is preliminary data.</text>
</comment>
<dbReference type="InterPro" id="IPR027417">
    <property type="entry name" value="P-loop_NTPase"/>
</dbReference>
<keyword evidence="6" id="KW-1185">Reference proteome</keyword>
<feature type="compositionally biased region" description="Low complexity" evidence="2">
    <location>
        <begin position="1124"/>
        <end position="1138"/>
    </location>
</feature>
<accession>A0AB34JCP2</accession>
<evidence type="ECO:0000259" key="4">
    <source>
        <dbReference type="Pfam" id="PF13872"/>
    </source>
</evidence>
<dbReference type="InterPro" id="IPR039187">
    <property type="entry name" value="SNO_AAA"/>
</dbReference>
<dbReference type="EMBL" id="JBGBPQ010000010">
    <property type="protein sequence ID" value="KAL1518957.1"/>
    <property type="molecule type" value="Genomic_DNA"/>
</dbReference>
<dbReference type="GO" id="GO:0042393">
    <property type="term" value="F:histone binding"/>
    <property type="evidence" value="ECO:0007669"/>
    <property type="project" value="TreeGrafter"/>
</dbReference>
<dbReference type="AlphaFoldDB" id="A0AB34JCP2"/>
<organism evidence="5 6">
    <name type="scientific">Prymnesium parvum</name>
    <name type="common">Toxic golden alga</name>
    <dbReference type="NCBI Taxonomy" id="97485"/>
    <lineage>
        <taxon>Eukaryota</taxon>
        <taxon>Haptista</taxon>
        <taxon>Haptophyta</taxon>
        <taxon>Prymnesiophyceae</taxon>
        <taxon>Prymnesiales</taxon>
        <taxon>Prymnesiaceae</taxon>
        <taxon>Prymnesium</taxon>
    </lineage>
</organism>
<comment type="similarity">
    <text evidence="1">Belongs to the SBNO family.</text>
</comment>
<sequence>MASPPRRPTPHPAPHPPLDDAPLEALLLEHARAIRPAGELLEEPSASPGGGASPRGIRRAAAAGHAWLSRVACPSHADKLVQPALLASVRSPAITYVPAVPRRIGKTGALSAVQLEALLYAGQCHALPLRPSGSRNGFLLADGAGVGKGRTQAAIILDAWLQGHQKALWVSASADLYADARRDLEAVSCSMAGMPPLHTMLLPLAQLPVGAPIAAPQGILYASYALLARPARLAQVIAWCQARKAFEGVLALDESHRAKAAGSTGAGAAVLRLQAELPLARVVYASATSATELHNMQYLIRLGLWGAGTPFPSFATFRDEMQAGGSAAKELLPLHLKMCGALVSRLLSYDGVHVRVAVHKLSQAQRDVYNASASLWQQLAAVLIARSHELPPTSGSRFWSAHQRFFRSLVTASKLPTLHEVLDRALAEGKSVVVGLLGTGEAYGSNDCGEGGSTLPPAPSSILRTVVTSVLYPESDPTSEVVRQWLRRIDALALPSNPLDDIMATLALKGAGAVELSGRPEVAQQRNSARDSFQSGAASVAVISDAASTGVSLHAPRVEEGATVRPRLHITLELNWSADRQIQQLGRTHRTGQACPPEHVLLVSDICGETRFVSTVARRLQSLGALSGDGGSGGTRVAEGRWGDVLESLETAQGSIALMQLFSSLGFAVYNAESEAADRRRARRALGRFLEREVPAAPGGNRSNPHVEAHAEGEVEMEAEGAAEEEEEEEEEGAGEEEERESDGDEETPRACLSPEEAEAERTVAKARLRRAVCELLPDFAGSDGRGLPRNKASSVTLFLNRLLGISLDEQALLLRFFKFLLRRAVRRAQRCGLLDGGVQPLPHPVVLRAVRTLSHGGADAHTCPQMVLELSSCADGCVPFESLAAAGDGRVEGFYAPLHCGGEVVFARAHADDEGLACLLRADGVELPPIAKSALLGSYARLDAEAAATRWRRALAATVRLDEPTFFLVCGPTLHLLPLFNRITPARMAVRRATLISGHTAVGFMLSKAQLDELLQGAPPTIVSAEEEVVSESQQKWSQLLEESLATQRELQSKLPPFDDHKAWEQCWATIRKHEAEELEPEELQEQQRRQADLRDFQSQMLKRKKEQARLSHLKAKAGALPGVALPPSLASSAAAEPTPPPPPHVPSASHRPHLPPAVAPLVDKREAPPPPPLAAPRLALSSPVEPMDTATTPPSRAPPPRLPAAASSAAAATPKRATFRPAVSAARTSAAAQRAAAQSKLHPLLQKTSDQPPPSLLP</sequence>
<dbReference type="Gene3D" id="3.40.50.300">
    <property type="entry name" value="P-loop containing nucleotide triphosphate hydrolases"/>
    <property type="match status" value="1"/>
</dbReference>
<feature type="domain" description="Strawberry notch AAA" evidence="4">
    <location>
        <begin position="76"/>
        <end position="371"/>
    </location>
</feature>
<dbReference type="GO" id="GO:0006355">
    <property type="term" value="P:regulation of DNA-templated transcription"/>
    <property type="evidence" value="ECO:0007669"/>
    <property type="project" value="InterPro"/>
</dbReference>
<dbReference type="InterPro" id="IPR026937">
    <property type="entry name" value="SBNO_Helicase_C_dom"/>
</dbReference>
<dbReference type="Pfam" id="PF13872">
    <property type="entry name" value="AAA_34"/>
    <property type="match status" value="1"/>
</dbReference>
<feature type="compositionally biased region" description="Low complexity" evidence="2">
    <location>
        <begin position="1205"/>
        <end position="1241"/>
    </location>
</feature>
<dbReference type="PANTHER" id="PTHR12706">
    <property type="entry name" value="STRAWBERRY NOTCH-RELATED"/>
    <property type="match status" value="1"/>
</dbReference>
<dbReference type="Pfam" id="PF13871">
    <property type="entry name" value="Helicase_C_4"/>
    <property type="match status" value="1"/>
</dbReference>
<dbReference type="InterPro" id="IPR026741">
    <property type="entry name" value="SNO"/>
</dbReference>
<feature type="compositionally biased region" description="Acidic residues" evidence="2">
    <location>
        <begin position="714"/>
        <end position="746"/>
    </location>
</feature>
<feature type="region of interest" description="Disordered" evidence="2">
    <location>
        <begin position="1124"/>
        <end position="1260"/>
    </location>
</feature>
<evidence type="ECO:0000256" key="1">
    <source>
        <dbReference type="ARBA" id="ARBA00006992"/>
    </source>
</evidence>
<proteinExistence type="inferred from homology"/>
<dbReference type="GO" id="GO:0005634">
    <property type="term" value="C:nucleus"/>
    <property type="evidence" value="ECO:0007669"/>
    <property type="project" value="TreeGrafter"/>
</dbReference>
<evidence type="ECO:0000313" key="5">
    <source>
        <dbReference type="EMBL" id="KAL1518957.1"/>
    </source>
</evidence>
<gene>
    <name evidence="5" type="ORF">AB1Y20_003227</name>
</gene>
<dbReference type="SUPFAM" id="SSF52540">
    <property type="entry name" value="P-loop containing nucleoside triphosphate hydrolases"/>
    <property type="match status" value="2"/>
</dbReference>
<evidence type="ECO:0000313" key="6">
    <source>
        <dbReference type="Proteomes" id="UP001515480"/>
    </source>
</evidence>
<dbReference type="GO" id="GO:0031490">
    <property type="term" value="F:chromatin DNA binding"/>
    <property type="evidence" value="ECO:0007669"/>
    <property type="project" value="TreeGrafter"/>
</dbReference>
<evidence type="ECO:0000259" key="3">
    <source>
        <dbReference type="Pfam" id="PF13871"/>
    </source>
</evidence>
<feature type="region of interest" description="Disordered" evidence="2">
    <location>
        <begin position="695"/>
        <end position="759"/>
    </location>
</feature>
<evidence type="ECO:0000256" key="2">
    <source>
        <dbReference type="SAM" id="MobiDB-lite"/>
    </source>
</evidence>